<gene>
    <name evidence="1" type="ORF">WR25_16701</name>
</gene>
<dbReference type="AlphaFoldDB" id="A0A2A2LUJ5"/>
<sequence>MSYDSPDCVCCASSVRGAVCRIPWAHSLPLSCRIRSVPAQLQCPSCILETRGLCPGSGSIEYPHCLNSWVVPADVSPQPKVAVESSIDIPPNAFATAPNSPPISRISRLPPPLSLRPVPLPRVDDLPIGLSF</sequence>
<evidence type="ECO:0000313" key="2">
    <source>
        <dbReference type="Proteomes" id="UP000218231"/>
    </source>
</evidence>
<dbReference type="Proteomes" id="UP000218231">
    <property type="component" value="Unassembled WGS sequence"/>
</dbReference>
<comment type="caution">
    <text evidence="1">The sequence shown here is derived from an EMBL/GenBank/DDBJ whole genome shotgun (WGS) entry which is preliminary data.</text>
</comment>
<accession>A0A2A2LUJ5</accession>
<dbReference type="EMBL" id="LIAE01006434">
    <property type="protein sequence ID" value="PAV89685.1"/>
    <property type="molecule type" value="Genomic_DNA"/>
</dbReference>
<proteinExistence type="predicted"/>
<reference evidence="1 2" key="1">
    <citation type="journal article" date="2017" name="Curr. Biol.">
        <title>Genome architecture and evolution of a unichromosomal asexual nematode.</title>
        <authorList>
            <person name="Fradin H."/>
            <person name="Zegar C."/>
            <person name="Gutwein M."/>
            <person name="Lucas J."/>
            <person name="Kovtun M."/>
            <person name="Corcoran D."/>
            <person name="Baugh L.R."/>
            <person name="Kiontke K."/>
            <person name="Gunsalus K."/>
            <person name="Fitch D.H."/>
            <person name="Piano F."/>
        </authorList>
    </citation>
    <scope>NUCLEOTIDE SEQUENCE [LARGE SCALE GENOMIC DNA]</scope>
    <source>
        <strain evidence="1">PF1309</strain>
    </source>
</reference>
<evidence type="ECO:0000313" key="1">
    <source>
        <dbReference type="EMBL" id="PAV89685.1"/>
    </source>
</evidence>
<protein>
    <submittedName>
        <fullName evidence="1">Uncharacterized protein</fullName>
    </submittedName>
</protein>
<organism evidence="1 2">
    <name type="scientific">Diploscapter pachys</name>
    <dbReference type="NCBI Taxonomy" id="2018661"/>
    <lineage>
        <taxon>Eukaryota</taxon>
        <taxon>Metazoa</taxon>
        <taxon>Ecdysozoa</taxon>
        <taxon>Nematoda</taxon>
        <taxon>Chromadorea</taxon>
        <taxon>Rhabditida</taxon>
        <taxon>Rhabditina</taxon>
        <taxon>Rhabditomorpha</taxon>
        <taxon>Rhabditoidea</taxon>
        <taxon>Rhabditidae</taxon>
        <taxon>Diploscapter</taxon>
    </lineage>
</organism>
<keyword evidence="2" id="KW-1185">Reference proteome</keyword>
<name>A0A2A2LUJ5_9BILA</name>